<dbReference type="CDD" id="cd20341">
    <property type="entry name" value="BRcat_RBR_RNF14"/>
    <property type="match status" value="1"/>
</dbReference>
<dbReference type="InterPro" id="IPR013083">
    <property type="entry name" value="Znf_RING/FYVE/PHD"/>
</dbReference>
<dbReference type="InterPro" id="IPR006575">
    <property type="entry name" value="RWD_dom"/>
</dbReference>
<dbReference type="InterPro" id="IPR002867">
    <property type="entry name" value="IBR_dom"/>
</dbReference>
<feature type="region of interest" description="Disordered" evidence="18">
    <location>
        <begin position="96"/>
        <end position="122"/>
    </location>
</feature>
<dbReference type="GO" id="GO:0016874">
    <property type="term" value="F:ligase activity"/>
    <property type="evidence" value="ECO:0007669"/>
    <property type="project" value="UniProtKB-KW"/>
</dbReference>
<feature type="region of interest" description="Disordered" evidence="18">
    <location>
        <begin position="202"/>
        <end position="236"/>
    </location>
</feature>
<dbReference type="STRING" id="554055.A0A2P6V878"/>
<evidence type="ECO:0000259" key="21">
    <source>
        <dbReference type="PROSITE" id="PS51873"/>
    </source>
</evidence>
<keyword evidence="11 17" id="KW-0863">Zinc-finger</keyword>
<proteinExistence type="inferred from homology"/>
<evidence type="ECO:0000256" key="17">
    <source>
        <dbReference type="PROSITE-ProRule" id="PRU00175"/>
    </source>
</evidence>
<keyword evidence="23" id="KW-1185">Reference proteome</keyword>
<dbReference type="Pfam" id="PF01485">
    <property type="entry name" value="IBR"/>
    <property type="match status" value="1"/>
</dbReference>
<evidence type="ECO:0000313" key="23">
    <source>
        <dbReference type="Proteomes" id="UP000239649"/>
    </source>
</evidence>
<comment type="similarity">
    <text evidence="5">Belongs to the RBR family. Ariadne subfamily.</text>
</comment>
<evidence type="ECO:0000256" key="9">
    <source>
        <dbReference type="ARBA" id="ARBA00022723"/>
    </source>
</evidence>
<dbReference type="CDD" id="cd23820">
    <property type="entry name" value="RWD_RNF14"/>
    <property type="match status" value="1"/>
</dbReference>
<keyword evidence="7" id="KW-0808">Transferase</keyword>
<dbReference type="Gene3D" id="3.10.110.10">
    <property type="entry name" value="Ubiquitin Conjugating Enzyme"/>
    <property type="match status" value="1"/>
</dbReference>
<dbReference type="CDD" id="cd20354">
    <property type="entry name" value="Rcat_RBR_RNF14"/>
    <property type="match status" value="1"/>
</dbReference>
<protein>
    <recommendedName>
        <fullName evidence="6">RBR-type E3 ubiquitin transferase</fullName>
        <ecNumber evidence="6">2.3.2.31</ecNumber>
    </recommendedName>
</protein>
<keyword evidence="9" id="KW-0479">Metal-binding</keyword>
<keyword evidence="13" id="KW-0862">Zinc</keyword>
<keyword evidence="8" id="KW-0812">Transmembrane</keyword>
<comment type="subcellular location">
    <subcellularLocation>
        <location evidence="3">Membrane</location>
        <topology evidence="3">Single-pass membrane protein</topology>
    </subcellularLocation>
</comment>
<keyword evidence="10" id="KW-0677">Repeat</keyword>
<evidence type="ECO:0000256" key="16">
    <source>
        <dbReference type="ARBA" id="ARBA00044508"/>
    </source>
</evidence>
<dbReference type="PANTHER" id="PTHR11685">
    <property type="entry name" value="RBR FAMILY RING FINGER AND IBR DOMAIN-CONTAINING"/>
    <property type="match status" value="1"/>
</dbReference>
<evidence type="ECO:0000256" key="14">
    <source>
        <dbReference type="ARBA" id="ARBA00022989"/>
    </source>
</evidence>
<evidence type="ECO:0000256" key="13">
    <source>
        <dbReference type="ARBA" id="ARBA00022833"/>
    </source>
</evidence>
<dbReference type="SMART" id="SM00647">
    <property type="entry name" value="IBR"/>
    <property type="match status" value="2"/>
</dbReference>
<feature type="region of interest" description="Disordered" evidence="18">
    <location>
        <begin position="40"/>
        <end position="60"/>
    </location>
</feature>
<keyword evidence="14" id="KW-1133">Transmembrane helix</keyword>
<dbReference type="Proteomes" id="UP000239649">
    <property type="component" value="Unassembled WGS sequence"/>
</dbReference>
<evidence type="ECO:0000256" key="15">
    <source>
        <dbReference type="ARBA" id="ARBA00023136"/>
    </source>
</evidence>
<feature type="compositionally biased region" description="Low complexity" evidence="18">
    <location>
        <begin position="48"/>
        <end position="59"/>
    </location>
</feature>
<evidence type="ECO:0000259" key="19">
    <source>
        <dbReference type="PROSITE" id="PS50089"/>
    </source>
</evidence>
<feature type="domain" description="RING-type" evidence="21">
    <location>
        <begin position="263"/>
        <end position="486"/>
    </location>
</feature>
<comment type="pathway">
    <text evidence="4">Protein modification; protein ubiquitination.</text>
</comment>
<dbReference type="SMART" id="SM00591">
    <property type="entry name" value="RWD"/>
    <property type="match status" value="1"/>
</dbReference>
<dbReference type="GO" id="GO:0016567">
    <property type="term" value="P:protein ubiquitination"/>
    <property type="evidence" value="ECO:0007669"/>
    <property type="project" value="InterPro"/>
</dbReference>
<evidence type="ECO:0000313" key="22">
    <source>
        <dbReference type="EMBL" id="PSC70292.1"/>
    </source>
</evidence>
<evidence type="ECO:0000256" key="2">
    <source>
        <dbReference type="ARBA" id="ARBA00003976"/>
    </source>
</evidence>
<evidence type="ECO:0000259" key="20">
    <source>
        <dbReference type="PROSITE" id="PS50908"/>
    </source>
</evidence>
<sequence length="586" mass="62539">MAPPSEDALLDWQEQVDEVQALEAIYGDDFRLAAASDVLPAEGRGDANGDAASSSSGRGTEPLDAATLAVLDAPASDSWQLDCSLLVRPELPAGGLRLQLPHDEGGGGGGEPGASSGSGGYRAEHLPPLCMQLRLAAGYPSRQPPQLSLSAAWLSGGASQQLQEQLQALWEEQGPGIPVCYAWADWLQGGVLRQLAPGGSLQLGAPPSGGGAGSEQAGQQSGQQQAAGSDGGQVEGGAWQAEDTLMMLLRYNAVQEHQAFHVSMHTCGVCLEEQPGRQFTRLDCRHAWCSSCLGAQASLAVAEGGLERLRCPDPQCKAPLPPSALQRLLTAEEFARWEQLTLQRTLDSMPDAAYCPRCSTISIEDADSCAQCPKCFFVFCSLCNEGWHPGTTCVSAETKLAMLRRKMEGGGRAALEDLRRQEQELLSVAQIEKTAKKCPRCGMATEKAEGCNKMSCGGCGAYWCWRCGKEIDGYKHFRSGDCILFDEAEILRWEAQWDEMQAAARIAAAGMRNDFMAETVARAGGRPRGCFCPQCGQVNHKIAQNNHISCWSCGGHFCAQCHAVLRGKGAGASHFGPRGCKQHSPD</sequence>
<dbReference type="OrthoDB" id="1431934at2759"/>
<evidence type="ECO:0000256" key="3">
    <source>
        <dbReference type="ARBA" id="ARBA00004167"/>
    </source>
</evidence>
<dbReference type="SUPFAM" id="SSF57850">
    <property type="entry name" value="RING/U-box"/>
    <property type="match status" value="4"/>
</dbReference>
<dbReference type="EMBL" id="LHPF02000021">
    <property type="protein sequence ID" value="PSC70292.1"/>
    <property type="molecule type" value="Genomic_DNA"/>
</dbReference>
<reference evidence="22 23" key="1">
    <citation type="journal article" date="2018" name="Plant J.">
        <title>Genome sequences of Chlorella sorokiniana UTEX 1602 and Micractinium conductrix SAG 241.80: implications to maltose excretion by a green alga.</title>
        <authorList>
            <person name="Arriola M.B."/>
            <person name="Velmurugan N."/>
            <person name="Zhang Y."/>
            <person name="Plunkett M.H."/>
            <person name="Hondzo H."/>
            <person name="Barney B.M."/>
        </authorList>
    </citation>
    <scope>NUCLEOTIDE SEQUENCE [LARGE SCALE GENOMIC DNA]</scope>
    <source>
        <strain evidence="22 23">SAG 241.80</strain>
    </source>
</reference>
<feature type="domain" description="RWD" evidence="20">
    <location>
        <begin position="17"/>
        <end position="194"/>
    </location>
</feature>
<dbReference type="InterPro" id="IPR016135">
    <property type="entry name" value="UBQ-conjugating_enzyme/RWD"/>
</dbReference>
<evidence type="ECO:0000256" key="5">
    <source>
        <dbReference type="ARBA" id="ARBA00005884"/>
    </source>
</evidence>
<gene>
    <name evidence="22" type="ORF">C2E20_6276</name>
</gene>
<dbReference type="Gene3D" id="1.20.120.1750">
    <property type="match status" value="1"/>
</dbReference>
<evidence type="ECO:0000256" key="11">
    <source>
        <dbReference type="ARBA" id="ARBA00022771"/>
    </source>
</evidence>
<dbReference type="InterPro" id="IPR031127">
    <property type="entry name" value="E3_UB_ligase_RBR"/>
</dbReference>
<evidence type="ECO:0000256" key="10">
    <source>
        <dbReference type="ARBA" id="ARBA00022737"/>
    </source>
</evidence>
<dbReference type="AlphaFoldDB" id="A0A2P6V878"/>
<dbReference type="SUPFAM" id="SSF54495">
    <property type="entry name" value="UBC-like"/>
    <property type="match status" value="1"/>
</dbReference>
<evidence type="ECO:0000256" key="4">
    <source>
        <dbReference type="ARBA" id="ARBA00004906"/>
    </source>
</evidence>
<dbReference type="InterPro" id="IPR001841">
    <property type="entry name" value="Znf_RING"/>
</dbReference>
<dbReference type="GO" id="GO:0005737">
    <property type="term" value="C:cytoplasm"/>
    <property type="evidence" value="ECO:0007669"/>
    <property type="project" value="UniProtKB-ARBA"/>
</dbReference>
<evidence type="ECO:0000256" key="7">
    <source>
        <dbReference type="ARBA" id="ARBA00022679"/>
    </source>
</evidence>
<dbReference type="PROSITE" id="PS50908">
    <property type="entry name" value="RWD"/>
    <property type="match status" value="1"/>
</dbReference>
<dbReference type="Gene3D" id="3.30.40.10">
    <property type="entry name" value="Zinc/RING finger domain, C3HC4 (zinc finger)"/>
    <property type="match status" value="1"/>
</dbReference>
<feature type="compositionally biased region" description="Low complexity" evidence="18">
    <location>
        <begin position="214"/>
        <end position="228"/>
    </location>
</feature>
<organism evidence="22 23">
    <name type="scientific">Micractinium conductrix</name>
    <dbReference type="NCBI Taxonomy" id="554055"/>
    <lineage>
        <taxon>Eukaryota</taxon>
        <taxon>Viridiplantae</taxon>
        <taxon>Chlorophyta</taxon>
        <taxon>core chlorophytes</taxon>
        <taxon>Trebouxiophyceae</taxon>
        <taxon>Chlorellales</taxon>
        <taxon>Chlorellaceae</taxon>
        <taxon>Chlorella clade</taxon>
        <taxon>Micractinium</taxon>
    </lineage>
</organism>
<comment type="caution">
    <text evidence="22">The sequence shown here is derived from an EMBL/GenBank/DDBJ whole genome shotgun (WGS) entry which is preliminary data.</text>
</comment>
<evidence type="ECO:0000256" key="12">
    <source>
        <dbReference type="ARBA" id="ARBA00022786"/>
    </source>
</evidence>
<dbReference type="GO" id="GO:0061630">
    <property type="term" value="F:ubiquitin protein ligase activity"/>
    <property type="evidence" value="ECO:0007669"/>
    <property type="project" value="UniProtKB-EC"/>
</dbReference>
<dbReference type="GO" id="GO:0031090">
    <property type="term" value="C:organelle membrane"/>
    <property type="evidence" value="ECO:0007669"/>
    <property type="project" value="UniProtKB-ARBA"/>
</dbReference>
<dbReference type="Pfam" id="PF05773">
    <property type="entry name" value="RWD"/>
    <property type="match status" value="1"/>
</dbReference>
<evidence type="ECO:0000256" key="8">
    <source>
        <dbReference type="ARBA" id="ARBA00022692"/>
    </source>
</evidence>
<keyword evidence="15" id="KW-0472">Membrane</keyword>
<evidence type="ECO:0000256" key="1">
    <source>
        <dbReference type="ARBA" id="ARBA00001798"/>
    </source>
</evidence>
<keyword evidence="12" id="KW-0833">Ubl conjugation pathway</keyword>
<dbReference type="PROSITE" id="PS51873">
    <property type="entry name" value="TRIAD"/>
    <property type="match status" value="1"/>
</dbReference>
<comment type="similarity">
    <text evidence="16">Belongs to the RBR family. RNF14 subfamily.</text>
</comment>
<dbReference type="FunFam" id="3.30.40.10:FF:000051">
    <property type="entry name" value="RBR-type E3 ubiquitin transferase"/>
    <property type="match status" value="1"/>
</dbReference>
<evidence type="ECO:0000256" key="18">
    <source>
        <dbReference type="SAM" id="MobiDB-lite"/>
    </source>
</evidence>
<feature type="compositionally biased region" description="Gly residues" evidence="18">
    <location>
        <begin position="106"/>
        <end position="120"/>
    </location>
</feature>
<dbReference type="InterPro" id="IPR044066">
    <property type="entry name" value="TRIAD_supradom"/>
</dbReference>
<name>A0A2P6V878_9CHLO</name>
<accession>A0A2P6V878</accession>
<feature type="domain" description="RING-type" evidence="19">
    <location>
        <begin position="267"/>
        <end position="312"/>
    </location>
</feature>
<dbReference type="InterPro" id="IPR047548">
    <property type="entry name" value="Rcat_RBR_RNF14"/>
</dbReference>
<comment type="catalytic activity">
    <reaction evidence="1">
        <text>[E2 ubiquitin-conjugating enzyme]-S-ubiquitinyl-L-cysteine + [acceptor protein]-L-lysine = [E2 ubiquitin-conjugating enzyme]-L-cysteine + [acceptor protein]-N(6)-ubiquitinyl-L-lysine.</text>
        <dbReference type="EC" id="2.3.2.31"/>
    </reaction>
</comment>
<dbReference type="Pfam" id="PF26200">
    <property type="entry name" value="Rcat_RNF216"/>
    <property type="match status" value="1"/>
</dbReference>
<dbReference type="PROSITE" id="PS50089">
    <property type="entry name" value="ZF_RING_2"/>
    <property type="match status" value="1"/>
</dbReference>
<evidence type="ECO:0000256" key="6">
    <source>
        <dbReference type="ARBA" id="ARBA00012251"/>
    </source>
</evidence>
<comment type="function">
    <text evidence="2">Might act as an E3 ubiquitin-protein ligase, or as part of E3 complex, which accepts ubiquitin from specific E2 ubiquitin-conjugating enzymes and then transfers it to substrates.</text>
</comment>
<dbReference type="GO" id="GO:0008270">
    <property type="term" value="F:zinc ion binding"/>
    <property type="evidence" value="ECO:0007669"/>
    <property type="project" value="UniProtKB-KW"/>
</dbReference>
<dbReference type="EC" id="2.3.2.31" evidence="6"/>